<dbReference type="Gene3D" id="3.30.9.10">
    <property type="entry name" value="D-Amino Acid Oxidase, subunit A, domain 2"/>
    <property type="match status" value="1"/>
</dbReference>
<dbReference type="InterPro" id="IPR006076">
    <property type="entry name" value="FAD-dep_OxRdtase"/>
</dbReference>
<evidence type="ECO:0000259" key="6">
    <source>
        <dbReference type="Pfam" id="PF01266"/>
    </source>
</evidence>
<evidence type="ECO:0000256" key="4">
    <source>
        <dbReference type="ARBA" id="ARBA00022827"/>
    </source>
</evidence>
<dbReference type="SUPFAM" id="SSF54373">
    <property type="entry name" value="FAD-linked reductases, C-terminal domain"/>
    <property type="match status" value="1"/>
</dbReference>
<dbReference type="PANTHER" id="PTHR11530:SF11">
    <property type="entry name" value="D-ASPARTATE OXIDASE"/>
    <property type="match status" value="1"/>
</dbReference>
<dbReference type="GeneID" id="73323110"/>
<proteinExistence type="inferred from homology"/>
<keyword evidence="8" id="KW-1185">Reference proteome</keyword>
<reference evidence="7 8" key="1">
    <citation type="submission" date="2022-03" db="EMBL/GenBank/DDBJ databases">
        <title>Genome data of Colletotrichum spp.</title>
        <authorList>
            <person name="Utami Y.D."/>
            <person name="Hiruma K."/>
        </authorList>
    </citation>
    <scope>NUCLEOTIDE SEQUENCE [LARGE SCALE GENOMIC DNA]</scope>
    <source>
        <strain evidence="7 8">MAFF 239500</strain>
    </source>
</reference>
<dbReference type="Proteomes" id="UP001055115">
    <property type="component" value="Unassembled WGS sequence"/>
</dbReference>
<organism evidence="7 8">
    <name type="scientific">Colletotrichum spaethianum</name>
    <dbReference type="NCBI Taxonomy" id="700344"/>
    <lineage>
        <taxon>Eukaryota</taxon>
        <taxon>Fungi</taxon>
        <taxon>Dikarya</taxon>
        <taxon>Ascomycota</taxon>
        <taxon>Pezizomycotina</taxon>
        <taxon>Sordariomycetes</taxon>
        <taxon>Hypocreomycetidae</taxon>
        <taxon>Glomerellales</taxon>
        <taxon>Glomerellaceae</taxon>
        <taxon>Colletotrichum</taxon>
        <taxon>Colletotrichum spaethianum species complex</taxon>
    </lineage>
</organism>
<keyword evidence="3" id="KW-0285">Flavoprotein</keyword>
<dbReference type="AlphaFoldDB" id="A0AA37NUK0"/>
<comment type="caution">
    <text evidence="7">The sequence shown here is derived from an EMBL/GenBank/DDBJ whole genome shotgun (WGS) entry which is preliminary data.</text>
</comment>
<evidence type="ECO:0000256" key="1">
    <source>
        <dbReference type="ARBA" id="ARBA00001974"/>
    </source>
</evidence>
<evidence type="ECO:0000313" key="8">
    <source>
        <dbReference type="Proteomes" id="UP001055115"/>
    </source>
</evidence>
<evidence type="ECO:0000256" key="3">
    <source>
        <dbReference type="ARBA" id="ARBA00022630"/>
    </source>
</evidence>
<evidence type="ECO:0000256" key="2">
    <source>
        <dbReference type="ARBA" id="ARBA00006730"/>
    </source>
</evidence>
<dbReference type="RefSeq" id="XP_049124477.1">
    <property type="nucleotide sequence ID" value="XM_049268520.1"/>
</dbReference>
<comment type="cofactor">
    <cofactor evidence="1">
        <name>FAD</name>
        <dbReference type="ChEBI" id="CHEBI:57692"/>
    </cofactor>
</comment>
<comment type="similarity">
    <text evidence="2">Belongs to the DAMOX/DASOX family.</text>
</comment>
<protein>
    <submittedName>
        <fullName evidence="7">D-amino-acid oxidase</fullName>
    </submittedName>
</protein>
<dbReference type="InterPro" id="IPR023209">
    <property type="entry name" value="DAO"/>
</dbReference>
<sequence>MTVNPAVFLPWIKNVLEKRGVRFVRAEVKSLDEVRSVLQAKVIINATGLGAFELANDRKVIAVRGQTLLVESDSHEMIMFQGSHYTYHIPRMYSGAVIMGGVSQKGNLDGKVDPAIRSDIMRRMNLITNNKYQSLDLEKHVVADLVGFRPSREEGYRLEREGDVVHAYGFNTLGYTYSYGVALRVVELTKAMGCEKKLWKSNL</sequence>
<evidence type="ECO:0000313" key="7">
    <source>
        <dbReference type="EMBL" id="GKT42127.1"/>
    </source>
</evidence>
<gene>
    <name evidence="7" type="ORF">ColSpa_02308</name>
</gene>
<dbReference type="GO" id="GO:0071949">
    <property type="term" value="F:FAD binding"/>
    <property type="evidence" value="ECO:0007669"/>
    <property type="project" value="InterPro"/>
</dbReference>
<dbReference type="GO" id="GO:0019478">
    <property type="term" value="P:D-amino acid catabolic process"/>
    <property type="evidence" value="ECO:0007669"/>
    <property type="project" value="TreeGrafter"/>
</dbReference>
<dbReference type="SUPFAM" id="SSF51971">
    <property type="entry name" value="Nucleotide-binding domain"/>
    <property type="match status" value="1"/>
</dbReference>
<dbReference type="PANTHER" id="PTHR11530">
    <property type="entry name" value="D-AMINO ACID OXIDASE"/>
    <property type="match status" value="1"/>
</dbReference>
<dbReference type="GO" id="GO:0005737">
    <property type="term" value="C:cytoplasm"/>
    <property type="evidence" value="ECO:0007669"/>
    <property type="project" value="TreeGrafter"/>
</dbReference>
<evidence type="ECO:0000256" key="5">
    <source>
        <dbReference type="ARBA" id="ARBA00023002"/>
    </source>
</evidence>
<dbReference type="Pfam" id="PF01266">
    <property type="entry name" value="DAO"/>
    <property type="match status" value="1"/>
</dbReference>
<name>A0AA37NUK0_9PEZI</name>
<dbReference type="EMBL" id="BQXU01000004">
    <property type="protein sequence ID" value="GKT42127.1"/>
    <property type="molecule type" value="Genomic_DNA"/>
</dbReference>
<keyword evidence="5" id="KW-0560">Oxidoreductase</keyword>
<accession>A0AA37NUK0</accession>
<keyword evidence="4" id="KW-0274">FAD</keyword>
<feature type="domain" description="FAD dependent oxidoreductase" evidence="6">
    <location>
        <begin position="2"/>
        <end position="188"/>
    </location>
</feature>
<dbReference type="GO" id="GO:0003884">
    <property type="term" value="F:D-amino-acid oxidase activity"/>
    <property type="evidence" value="ECO:0007669"/>
    <property type="project" value="InterPro"/>
</dbReference>